<protein>
    <submittedName>
        <fullName evidence="4">E3 ubiquitin-protein ligase RBBP6-like</fullName>
    </submittedName>
</protein>
<feature type="compositionally biased region" description="Basic and acidic residues" evidence="1">
    <location>
        <begin position="265"/>
        <end position="284"/>
    </location>
</feature>
<keyword evidence="3" id="KW-1185">Reference proteome</keyword>
<dbReference type="InParanoid" id="A0A7E5X4X4"/>
<dbReference type="OrthoDB" id="7354186at2759"/>
<feature type="compositionally biased region" description="Low complexity" evidence="1">
    <location>
        <begin position="254"/>
        <end position="263"/>
    </location>
</feature>
<evidence type="ECO:0000256" key="1">
    <source>
        <dbReference type="SAM" id="MobiDB-lite"/>
    </source>
</evidence>
<proteinExistence type="predicted"/>
<reference evidence="4" key="1">
    <citation type="submission" date="2025-08" db="UniProtKB">
        <authorList>
            <consortium name="RefSeq"/>
        </authorList>
    </citation>
    <scope>IDENTIFICATION</scope>
</reference>
<accession>A0A7E5X4X4</accession>
<evidence type="ECO:0000313" key="4">
    <source>
        <dbReference type="RefSeq" id="XP_026747551.1"/>
    </source>
</evidence>
<dbReference type="KEGG" id="tnl:113508668"/>
<dbReference type="GeneID" id="113508668"/>
<feature type="region of interest" description="Disordered" evidence="1">
    <location>
        <begin position="241"/>
        <end position="308"/>
    </location>
</feature>
<dbReference type="RefSeq" id="XP_026747551.1">
    <property type="nucleotide sequence ID" value="XM_026891750.1"/>
</dbReference>
<keyword evidence="2" id="KW-0732">Signal</keyword>
<dbReference type="Proteomes" id="UP000322000">
    <property type="component" value="Chromosome 3"/>
</dbReference>
<feature type="signal peptide" evidence="2">
    <location>
        <begin position="1"/>
        <end position="20"/>
    </location>
</feature>
<feature type="region of interest" description="Disordered" evidence="1">
    <location>
        <begin position="200"/>
        <end position="219"/>
    </location>
</feature>
<organism evidence="3 4">
    <name type="scientific">Trichoplusia ni</name>
    <name type="common">Cabbage looper</name>
    <dbReference type="NCBI Taxonomy" id="7111"/>
    <lineage>
        <taxon>Eukaryota</taxon>
        <taxon>Metazoa</taxon>
        <taxon>Ecdysozoa</taxon>
        <taxon>Arthropoda</taxon>
        <taxon>Hexapoda</taxon>
        <taxon>Insecta</taxon>
        <taxon>Pterygota</taxon>
        <taxon>Neoptera</taxon>
        <taxon>Endopterygota</taxon>
        <taxon>Lepidoptera</taxon>
        <taxon>Glossata</taxon>
        <taxon>Ditrysia</taxon>
        <taxon>Noctuoidea</taxon>
        <taxon>Noctuidae</taxon>
        <taxon>Plusiinae</taxon>
        <taxon>Trichoplusia</taxon>
    </lineage>
</organism>
<sequence length="389" mass="45865">MLLVNVCFISFVFFADITESKLYLLKDYDEASIFSNKDKNLFKTSHNSKHKDLTSGPTKGKKGRHTRQAILHYGRHIYHLDTFEDLTKLRTPNSANHGPFEYVDVKDLFRSKPALRDIPWDYVDFLYLSNTPSLKKIRCKGKKCKGIKNSRKYNRLKKRKTFADNEVYEKKNRMPYRTLTRFKIIDNSDKTKPPKEIYVKQWKNPKKSHTRQHKKEFKIKKIFTSSSSSEEPKKMIVSSIYSNSKSSEEHESYSKSTSSSEDNSASEKKSTESLFKKSSEESIYKKKKHTPSPVIESESNSIEKSFQKMKMQRKKKMALKKLKKLKGDEEVYVQGNRYISAADSEDGRRRLPQFLPKRYHWEPDEMQDLGYYWFNGPKGKYPEPRLLKY</sequence>
<name>A0A7E5X4X4_TRINI</name>
<evidence type="ECO:0000256" key="2">
    <source>
        <dbReference type="SAM" id="SignalP"/>
    </source>
</evidence>
<feature type="region of interest" description="Disordered" evidence="1">
    <location>
        <begin position="45"/>
        <end position="64"/>
    </location>
</feature>
<gene>
    <name evidence="4" type="primary">LOC113508668</name>
</gene>
<feature type="chain" id="PRO_5028841646" evidence="2">
    <location>
        <begin position="21"/>
        <end position="389"/>
    </location>
</feature>
<evidence type="ECO:0000313" key="3">
    <source>
        <dbReference type="Proteomes" id="UP000322000"/>
    </source>
</evidence>
<dbReference type="AlphaFoldDB" id="A0A7E5X4X4"/>
<feature type="compositionally biased region" description="Basic residues" evidence="1">
    <location>
        <begin position="203"/>
        <end position="219"/>
    </location>
</feature>